<keyword evidence="5" id="KW-1185">Reference proteome</keyword>
<accession>A0A914DQG1</accession>
<protein>
    <submittedName>
        <fullName evidence="6">Peptidase M12B domain-containing protein</fullName>
    </submittedName>
</protein>
<dbReference type="Gene3D" id="4.10.70.10">
    <property type="entry name" value="Disintegrin domain"/>
    <property type="match status" value="1"/>
</dbReference>
<sequence>MCFYDFFNVIQSFSFNDPTVISFSQIAQGRVRREPAVWGDPAPDYSQVALDGTTTYIYALLFVDSKITEYYNDDMLKVKREVTRMVNEANQYLFQLNIRIHIVDILPTMRSDLSLYSFEDYYNKRANLLPYHNFASLISYRYGGGLAFVSGMCSNKAVMLAGFYPHNPEAMGGIFFHEIAHLLGVPHSHPNETLDVANCACPKRTEEEYLGLTTTERKIGCLKIPGFDHDCTVQLMANFLYRNRCLPRELRTDERNRIDGYVEWSASSALMNICGNGIVEGDEQCDCGLQKYCREWNCDPNVCTNRVQKWIIILVLVVIIAIIVSAGTLYFYIRCRKSCSKFNAPKMGIKTNPSRILRALAEPLNYLKRLVFRRKNKSHNRPRNLVNSKRSIFLSNAKLDPSSIVVVRSCSNENVPQIARTDRIARPKMPPPPPPLTLKTSNHIRPARPPPPVFSSVSSNKPQTSQDYETPRPTFMQFSQPSISPEPLVSLRPHMETLLSPYSVDRYSISRKFEDFDDED</sequence>
<dbReference type="PANTHER" id="PTHR11905:SF250">
    <property type="entry name" value="PEPTIDASE M12B DOMAIN-CONTAINING PROTEIN"/>
    <property type="match status" value="1"/>
</dbReference>
<name>A0A914DQG1_9BILA</name>
<keyword evidence="1" id="KW-0862">Zinc</keyword>
<organism evidence="5 6">
    <name type="scientific">Acrobeloides nanus</name>
    <dbReference type="NCBI Taxonomy" id="290746"/>
    <lineage>
        <taxon>Eukaryota</taxon>
        <taxon>Metazoa</taxon>
        <taxon>Ecdysozoa</taxon>
        <taxon>Nematoda</taxon>
        <taxon>Chromadorea</taxon>
        <taxon>Rhabditida</taxon>
        <taxon>Tylenchina</taxon>
        <taxon>Cephalobomorpha</taxon>
        <taxon>Cephaloboidea</taxon>
        <taxon>Cephalobidae</taxon>
        <taxon>Acrobeloides</taxon>
    </lineage>
</organism>
<feature type="binding site" evidence="1">
    <location>
        <position position="181"/>
    </location>
    <ligand>
        <name>Zn(2+)</name>
        <dbReference type="ChEBI" id="CHEBI:29105"/>
        <note>catalytic</note>
    </ligand>
</feature>
<feature type="region of interest" description="Disordered" evidence="2">
    <location>
        <begin position="424"/>
        <end position="483"/>
    </location>
</feature>
<keyword evidence="3" id="KW-0472">Membrane</keyword>
<dbReference type="Pfam" id="PF01421">
    <property type="entry name" value="Reprolysin"/>
    <property type="match status" value="1"/>
</dbReference>
<feature type="domain" description="Peptidase M12B" evidence="4">
    <location>
        <begin position="55"/>
        <end position="222"/>
    </location>
</feature>
<dbReference type="InterPro" id="IPR001590">
    <property type="entry name" value="Peptidase_M12B"/>
</dbReference>
<dbReference type="PANTHER" id="PTHR11905">
    <property type="entry name" value="ADAM A DISINTEGRIN AND METALLOPROTEASE DOMAIN"/>
    <property type="match status" value="1"/>
</dbReference>
<reference evidence="6" key="1">
    <citation type="submission" date="2022-11" db="UniProtKB">
        <authorList>
            <consortium name="WormBaseParasite"/>
        </authorList>
    </citation>
    <scope>IDENTIFICATION</scope>
</reference>
<feature type="binding site" evidence="1">
    <location>
        <position position="177"/>
    </location>
    <ligand>
        <name>Zn(2+)</name>
        <dbReference type="ChEBI" id="CHEBI:29105"/>
        <note>catalytic</note>
    </ligand>
</feature>
<feature type="transmembrane region" description="Helical" evidence="3">
    <location>
        <begin position="310"/>
        <end position="333"/>
    </location>
</feature>
<dbReference type="InterPro" id="IPR024079">
    <property type="entry name" value="MetalloPept_cat_dom_sf"/>
</dbReference>
<keyword evidence="3" id="KW-1133">Transmembrane helix</keyword>
<dbReference type="GO" id="GO:0046872">
    <property type="term" value="F:metal ion binding"/>
    <property type="evidence" value="ECO:0007669"/>
    <property type="project" value="UniProtKB-KW"/>
</dbReference>
<dbReference type="GO" id="GO:0006508">
    <property type="term" value="P:proteolysis"/>
    <property type="evidence" value="ECO:0007669"/>
    <property type="project" value="InterPro"/>
</dbReference>
<comment type="caution">
    <text evidence="1">Lacks conserved residue(s) required for the propagation of feature annotation.</text>
</comment>
<evidence type="ECO:0000259" key="4">
    <source>
        <dbReference type="PROSITE" id="PS50215"/>
    </source>
</evidence>
<dbReference type="AlphaFoldDB" id="A0A914DQG1"/>
<dbReference type="SUPFAM" id="SSF55486">
    <property type="entry name" value="Metalloproteases ('zincins'), catalytic domain"/>
    <property type="match status" value="1"/>
</dbReference>
<evidence type="ECO:0000313" key="6">
    <source>
        <dbReference type="WBParaSite" id="ACRNAN_scaffold3306.g24654.t1"/>
    </source>
</evidence>
<dbReference type="WBParaSite" id="ACRNAN_scaffold3306.g24654.t1">
    <property type="protein sequence ID" value="ACRNAN_scaffold3306.g24654.t1"/>
    <property type="gene ID" value="ACRNAN_scaffold3306.g24654"/>
</dbReference>
<dbReference type="Gene3D" id="3.40.390.10">
    <property type="entry name" value="Collagenase (Catalytic Domain)"/>
    <property type="match status" value="1"/>
</dbReference>
<evidence type="ECO:0000256" key="1">
    <source>
        <dbReference type="PROSITE-ProRule" id="PRU00276"/>
    </source>
</evidence>
<keyword evidence="3" id="KW-0812">Transmembrane</keyword>
<feature type="binding site" evidence="1">
    <location>
        <position position="187"/>
    </location>
    <ligand>
        <name>Zn(2+)</name>
        <dbReference type="ChEBI" id="CHEBI:29105"/>
        <note>catalytic</note>
    </ligand>
</feature>
<dbReference type="InterPro" id="IPR036436">
    <property type="entry name" value="Disintegrin_dom_sf"/>
</dbReference>
<proteinExistence type="predicted"/>
<feature type="active site" evidence="1">
    <location>
        <position position="178"/>
    </location>
</feature>
<keyword evidence="1" id="KW-0479">Metal-binding</keyword>
<dbReference type="Proteomes" id="UP000887540">
    <property type="component" value="Unplaced"/>
</dbReference>
<evidence type="ECO:0000256" key="2">
    <source>
        <dbReference type="SAM" id="MobiDB-lite"/>
    </source>
</evidence>
<evidence type="ECO:0000256" key="3">
    <source>
        <dbReference type="SAM" id="Phobius"/>
    </source>
</evidence>
<evidence type="ECO:0000313" key="5">
    <source>
        <dbReference type="Proteomes" id="UP000887540"/>
    </source>
</evidence>
<dbReference type="PROSITE" id="PS50215">
    <property type="entry name" value="ADAM_MEPRO"/>
    <property type="match status" value="1"/>
</dbReference>
<dbReference type="GO" id="GO:0004222">
    <property type="term" value="F:metalloendopeptidase activity"/>
    <property type="evidence" value="ECO:0007669"/>
    <property type="project" value="InterPro"/>
</dbReference>